<proteinExistence type="predicted"/>
<sequence length="68" mass="7919">MIPVGTGFKGLAHRSSQHKIIPFKTKKKNLFEGEMRDILFHHRELFDSCISKNFYNISEQSFIGFNDS</sequence>
<evidence type="ECO:0000313" key="2">
    <source>
        <dbReference type="Proteomes" id="UP000006729"/>
    </source>
</evidence>
<dbReference type="PANTHER" id="PTHR48443:SF2">
    <property type="entry name" value="DNA-DIRECTED RNA POLYMERASE SUBUNIT BETA"/>
    <property type="match status" value="1"/>
</dbReference>
<dbReference type="PANTHER" id="PTHR48443">
    <property type="entry name" value="DNA-DIRECTED RNA POLYMERASE SUBUNIT BETA"/>
    <property type="match status" value="1"/>
</dbReference>
<evidence type="ECO:0000313" key="1">
    <source>
        <dbReference type="EMBL" id="PNS95525.1"/>
    </source>
</evidence>
<dbReference type="Proteomes" id="UP000006729">
    <property type="component" value="Chromosome 17"/>
</dbReference>
<dbReference type="HOGENOM" id="CLU_204844_0_0_1"/>
<keyword evidence="2" id="KW-1185">Reference proteome</keyword>
<protein>
    <submittedName>
        <fullName evidence="1">Uncharacterized protein</fullName>
    </submittedName>
</protein>
<dbReference type="AlphaFoldDB" id="U5FL19"/>
<name>U5FL19_POPTR</name>
<accession>U5FL19</accession>
<gene>
    <name evidence="1" type="ORF">POPTR_017G063100</name>
</gene>
<reference evidence="1 2" key="1">
    <citation type="journal article" date="2006" name="Science">
        <title>The genome of black cottonwood, Populus trichocarpa (Torr. &amp; Gray).</title>
        <authorList>
            <person name="Tuskan G.A."/>
            <person name="Difazio S."/>
            <person name="Jansson S."/>
            <person name="Bohlmann J."/>
            <person name="Grigoriev I."/>
            <person name="Hellsten U."/>
            <person name="Putnam N."/>
            <person name="Ralph S."/>
            <person name="Rombauts S."/>
            <person name="Salamov A."/>
            <person name="Schein J."/>
            <person name="Sterck L."/>
            <person name="Aerts A."/>
            <person name="Bhalerao R.R."/>
            <person name="Bhalerao R.P."/>
            <person name="Blaudez D."/>
            <person name="Boerjan W."/>
            <person name="Brun A."/>
            <person name="Brunner A."/>
            <person name="Busov V."/>
            <person name="Campbell M."/>
            <person name="Carlson J."/>
            <person name="Chalot M."/>
            <person name="Chapman J."/>
            <person name="Chen G.L."/>
            <person name="Cooper D."/>
            <person name="Coutinho P.M."/>
            <person name="Couturier J."/>
            <person name="Covert S."/>
            <person name="Cronk Q."/>
            <person name="Cunningham R."/>
            <person name="Davis J."/>
            <person name="Degroeve S."/>
            <person name="Dejardin A."/>
            <person name="Depamphilis C."/>
            <person name="Detter J."/>
            <person name="Dirks B."/>
            <person name="Dubchak I."/>
            <person name="Duplessis S."/>
            <person name="Ehlting J."/>
            <person name="Ellis B."/>
            <person name="Gendler K."/>
            <person name="Goodstein D."/>
            <person name="Gribskov M."/>
            <person name="Grimwood J."/>
            <person name="Groover A."/>
            <person name="Gunter L."/>
            <person name="Hamberger B."/>
            <person name="Heinze B."/>
            <person name="Helariutta Y."/>
            <person name="Henrissat B."/>
            <person name="Holligan D."/>
            <person name="Holt R."/>
            <person name="Huang W."/>
            <person name="Islam-Faridi N."/>
            <person name="Jones S."/>
            <person name="Jones-Rhoades M."/>
            <person name="Jorgensen R."/>
            <person name="Joshi C."/>
            <person name="Kangasjarvi J."/>
            <person name="Karlsson J."/>
            <person name="Kelleher C."/>
            <person name="Kirkpatrick R."/>
            <person name="Kirst M."/>
            <person name="Kohler A."/>
            <person name="Kalluri U."/>
            <person name="Larimer F."/>
            <person name="Leebens-Mack J."/>
            <person name="Leple J.C."/>
            <person name="Locascio P."/>
            <person name="Lou Y."/>
            <person name="Lucas S."/>
            <person name="Martin F."/>
            <person name="Montanini B."/>
            <person name="Napoli C."/>
            <person name="Nelson D.R."/>
            <person name="Nelson C."/>
            <person name="Nieminen K."/>
            <person name="Nilsson O."/>
            <person name="Pereda V."/>
            <person name="Peter G."/>
            <person name="Philippe R."/>
            <person name="Pilate G."/>
            <person name="Poliakov A."/>
            <person name="Razumovskaya J."/>
            <person name="Richardson P."/>
            <person name="Rinaldi C."/>
            <person name="Ritland K."/>
            <person name="Rouze P."/>
            <person name="Ryaboy D."/>
            <person name="Schmutz J."/>
            <person name="Schrader J."/>
            <person name="Segerman B."/>
            <person name="Shin H."/>
            <person name="Siddiqui A."/>
            <person name="Sterky F."/>
            <person name="Terry A."/>
            <person name="Tsai C.J."/>
            <person name="Uberbacher E."/>
            <person name="Unneberg P."/>
            <person name="Vahala J."/>
            <person name="Wall K."/>
            <person name="Wessler S."/>
            <person name="Yang G."/>
            <person name="Yin T."/>
            <person name="Douglas C."/>
            <person name="Marra M."/>
            <person name="Sandberg G."/>
            <person name="Van de Peer Y."/>
            <person name="Rokhsar D."/>
        </authorList>
    </citation>
    <scope>NUCLEOTIDE SEQUENCE [LARGE SCALE GENOMIC DNA]</scope>
    <source>
        <strain evidence="2">cv. Nisqually</strain>
    </source>
</reference>
<organism evidence="1 2">
    <name type="scientific">Populus trichocarpa</name>
    <name type="common">Western balsam poplar</name>
    <name type="synonym">Populus balsamifera subsp. trichocarpa</name>
    <dbReference type="NCBI Taxonomy" id="3694"/>
    <lineage>
        <taxon>Eukaryota</taxon>
        <taxon>Viridiplantae</taxon>
        <taxon>Streptophyta</taxon>
        <taxon>Embryophyta</taxon>
        <taxon>Tracheophyta</taxon>
        <taxon>Spermatophyta</taxon>
        <taxon>Magnoliopsida</taxon>
        <taxon>eudicotyledons</taxon>
        <taxon>Gunneridae</taxon>
        <taxon>Pentapetalae</taxon>
        <taxon>rosids</taxon>
        <taxon>fabids</taxon>
        <taxon>Malpighiales</taxon>
        <taxon>Salicaceae</taxon>
        <taxon>Saliceae</taxon>
        <taxon>Populus</taxon>
    </lineage>
</organism>
<dbReference type="EMBL" id="CM009306">
    <property type="protein sequence ID" value="PNS95525.1"/>
    <property type="molecule type" value="Genomic_DNA"/>
</dbReference>